<dbReference type="Proteomes" id="UP000002499">
    <property type="component" value="Unassembled WGS sequence"/>
</dbReference>
<protein>
    <submittedName>
        <fullName evidence="2">Uncharacterized protein</fullName>
    </submittedName>
</protein>
<organism evidence="3">
    <name type="scientific">Metarhizium acridum (strain CQMa 102)</name>
    <dbReference type="NCBI Taxonomy" id="655827"/>
    <lineage>
        <taxon>Eukaryota</taxon>
        <taxon>Fungi</taxon>
        <taxon>Dikarya</taxon>
        <taxon>Ascomycota</taxon>
        <taxon>Pezizomycotina</taxon>
        <taxon>Sordariomycetes</taxon>
        <taxon>Hypocreomycetidae</taxon>
        <taxon>Hypocreales</taxon>
        <taxon>Clavicipitaceae</taxon>
        <taxon>Metarhizium</taxon>
    </lineage>
</organism>
<feature type="compositionally biased region" description="Polar residues" evidence="1">
    <location>
        <begin position="1"/>
        <end position="10"/>
    </location>
</feature>
<evidence type="ECO:0000313" key="3">
    <source>
        <dbReference type="Proteomes" id="UP000002499"/>
    </source>
</evidence>
<accession>E9DUZ2</accession>
<gene>
    <name evidence="2" type="ORF">MAC_01525</name>
</gene>
<dbReference type="EMBL" id="GL698475">
    <property type="protein sequence ID" value="EFY92559.1"/>
    <property type="molecule type" value="Genomic_DNA"/>
</dbReference>
<dbReference type="HOGENOM" id="CLU_1571002_0_0_1"/>
<sequence>MAQYRTQTSPPIDDDQFHPPSSVTKDSSPHLLQLRTRSPWLDADAKNNQDPDDQERRRAPKHQVIVQCPSRQTSPARPPAHGLGRRVAEGDVADQHAGAQEPPEPHVVAGTHHHGLDKRKVQPGAAQRSVQEGRPRGEGAPVPRHGRQVRLGRAEHHDGPVYRKQRLDDG</sequence>
<proteinExistence type="predicted"/>
<evidence type="ECO:0000313" key="2">
    <source>
        <dbReference type="EMBL" id="EFY92559.1"/>
    </source>
</evidence>
<dbReference type="AlphaFoldDB" id="E9DUZ2"/>
<evidence type="ECO:0000256" key="1">
    <source>
        <dbReference type="SAM" id="MobiDB-lite"/>
    </source>
</evidence>
<feature type="compositionally biased region" description="Basic and acidic residues" evidence="1">
    <location>
        <begin position="152"/>
        <end position="170"/>
    </location>
</feature>
<name>E9DUZ2_METAQ</name>
<feature type="compositionally biased region" description="Basic and acidic residues" evidence="1">
    <location>
        <begin position="43"/>
        <end position="57"/>
    </location>
</feature>
<feature type="region of interest" description="Disordered" evidence="1">
    <location>
        <begin position="1"/>
        <end position="170"/>
    </location>
</feature>
<keyword evidence="3" id="KW-1185">Reference proteome</keyword>
<dbReference type="InParanoid" id="E9DUZ2"/>
<reference evidence="2 3" key="1">
    <citation type="journal article" date="2011" name="PLoS Genet.">
        <title>Genome sequencing and comparative transcriptomics of the model entomopathogenic fungi Metarhizium anisopliae and M. acridum.</title>
        <authorList>
            <person name="Gao Q."/>
            <person name="Jin K."/>
            <person name="Ying S.H."/>
            <person name="Zhang Y."/>
            <person name="Xiao G."/>
            <person name="Shang Y."/>
            <person name="Duan Z."/>
            <person name="Hu X."/>
            <person name="Xie X.Q."/>
            <person name="Zhou G."/>
            <person name="Peng G."/>
            <person name="Luo Z."/>
            <person name="Huang W."/>
            <person name="Wang B."/>
            <person name="Fang W."/>
            <person name="Wang S."/>
            <person name="Zhong Y."/>
            <person name="Ma L.J."/>
            <person name="St Leger R.J."/>
            <person name="Zhao G.P."/>
            <person name="Pei Y."/>
            <person name="Feng M.G."/>
            <person name="Xia Y."/>
            <person name="Wang C."/>
        </authorList>
    </citation>
    <scope>NUCLEOTIDE SEQUENCE [LARGE SCALE GENOMIC DNA]</scope>
    <source>
        <strain evidence="2 3">CQMa 102</strain>
    </source>
</reference>